<dbReference type="SUPFAM" id="SSF50037">
    <property type="entry name" value="C-terminal domain of transcriptional repressors"/>
    <property type="match status" value="1"/>
</dbReference>
<sequence length="86" mass="9532">MPGCGTCHAGHSLNDTRPGTTCRIRRLCGCGAVRQRLLDLGMQPDREITVIRAAPLRDPIEVRVGDTFIVLRRREAAQVEVEIEHA</sequence>
<keyword evidence="1" id="KW-0408">Iron</keyword>
<comment type="caution">
    <text evidence="3">The sequence shown here is derived from an EMBL/GenBank/DDBJ whole genome shotgun (WGS) entry which is preliminary data.</text>
</comment>
<protein>
    <submittedName>
        <fullName evidence="3">Ferrous iron transport protein A</fullName>
    </submittedName>
</protein>
<dbReference type="Gene3D" id="2.30.30.90">
    <property type="match status" value="1"/>
</dbReference>
<evidence type="ECO:0000313" key="3">
    <source>
        <dbReference type="EMBL" id="PTE17883.1"/>
    </source>
</evidence>
<dbReference type="AlphaFoldDB" id="A0A2T4JJ49"/>
<name>A0A2T4JJ49_9RHOB</name>
<dbReference type="Pfam" id="PF04023">
    <property type="entry name" value="FeoA"/>
    <property type="match status" value="1"/>
</dbReference>
<evidence type="ECO:0000259" key="2">
    <source>
        <dbReference type="SMART" id="SM00899"/>
    </source>
</evidence>
<organism evidence="3 4">
    <name type="scientific">Phaeovulum veldkampii DSM 11550</name>
    <dbReference type="NCBI Taxonomy" id="1185920"/>
    <lineage>
        <taxon>Bacteria</taxon>
        <taxon>Pseudomonadati</taxon>
        <taxon>Pseudomonadota</taxon>
        <taxon>Alphaproteobacteria</taxon>
        <taxon>Rhodobacterales</taxon>
        <taxon>Paracoccaceae</taxon>
        <taxon>Phaeovulum</taxon>
    </lineage>
</organism>
<evidence type="ECO:0000256" key="1">
    <source>
        <dbReference type="ARBA" id="ARBA00023004"/>
    </source>
</evidence>
<dbReference type="InterPro" id="IPR008988">
    <property type="entry name" value="Transcriptional_repressor_C"/>
</dbReference>
<reference evidence="3 4" key="1">
    <citation type="submission" date="2018-03" db="EMBL/GenBank/DDBJ databases">
        <title>Rhodobacter veldkampii.</title>
        <authorList>
            <person name="Meyer T.E."/>
            <person name="Miller S."/>
            <person name="Lodha T."/>
            <person name="Gandham S."/>
            <person name="Chintalapati S."/>
            <person name="Chintalapati V.R."/>
        </authorList>
    </citation>
    <scope>NUCLEOTIDE SEQUENCE [LARGE SCALE GENOMIC DNA]</scope>
    <source>
        <strain evidence="3 4">DSM 11550</strain>
    </source>
</reference>
<dbReference type="SMART" id="SM00899">
    <property type="entry name" value="FeoA"/>
    <property type="match status" value="1"/>
</dbReference>
<proteinExistence type="predicted"/>
<accession>A0A2T4JJ49</accession>
<dbReference type="PANTHER" id="PTHR42954">
    <property type="entry name" value="FE(2+) TRANSPORT PROTEIN A"/>
    <property type="match status" value="1"/>
</dbReference>
<dbReference type="InterPro" id="IPR052713">
    <property type="entry name" value="FeoA"/>
</dbReference>
<dbReference type="InterPro" id="IPR038157">
    <property type="entry name" value="FeoA_core_dom"/>
</dbReference>
<keyword evidence="4" id="KW-1185">Reference proteome</keyword>
<dbReference type="InterPro" id="IPR007167">
    <property type="entry name" value="Fe-transptr_FeoA-like"/>
</dbReference>
<dbReference type="PANTHER" id="PTHR42954:SF2">
    <property type="entry name" value="FE(2+) TRANSPORT PROTEIN A"/>
    <property type="match status" value="1"/>
</dbReference>
<gene>
    <name evidence="3" type="ORF">C5F46_07075</name>
</gene>
<dbReference type="Proteomes" id="UP000241899">
    <property type="component" value="Unassembled WGS sequence"/>
</dbReference>
<dbReference type="GO" id="GO:0046914">
    <property type="term" value="F:transition metal ion binding"/>
    <property type="evidence" value="ECO:0007669"/>
    <property type="project" value="InterPro"/>
</dbReference>
<dbReference type="OrthoDB" id="9811076at2"/>
<evidence type="ECO:0000313" key="4">
    <source>
        <dbReference type="Proteomes" id="UP000241899"/>
    </source>
</evidence>
<feature type="domain" description="Ferrous iron transporter FeoA-like" evidence="2">
    <location>
        <begin position="11"/>
        <end position="83"/>
    </location>
</feature>
<dbReference type="EMBL" id="PZKF01000013">
    <property type="protein sequence ID" value="PTE17883.1"/>
    <property type="molecule type" value="Genomic_DNA"/>
</dbReference>